<evidence type="ECO:0000313" key="1">
    <source>
        <dbReference type="EMBL" id="KAK0490505.1"/>
    </source>
</evidence>
<name>A0AA39PUZ7_9AGAR</name>
<proteinExistence type="predicted"/>
<dbReference type="Proteomes" id="UP001175227">
    <property type="component" value="Unassembled WGS sequence"/>
</dbReference>
<dbReference type="AlphaFoldDB" id="A0AA39PUZ7"/>
<protein>
    <submittedName>
        <fullName evidence="1">Uncharacterized protein</fullName>
    </submittedName>
</protein>
<gene>
    <name evidence="1" type="ORF">IW261DRAFT_1555693</name>
</gene>
<reference evidence="1" key="1">
    <citation type="submission" date="2023-06" db="EMBL/GenBank/DDBJ databases">
        <authorList>
            <consortium name="Lawrence Berkeley National Laboratory"/>
            <person name="Ahrendt S."/>
            <person name="Sahu N."/>
            <person name="Indic B."/>
            <person name="Wong-Bajracharya J."/>
            <person name="Merenyi Z."/>
            <person name="Ke H.-M."/>
            <person name="Monk M."/>
            <person name="Kocsube S."/>
            <person name="Drula E."/>
            <person name="Lipzen A."/>
            <person name="Balint B."/>
            <person name="Henrissat B."/>
            <person name="Andreopoulos B."/>
            <person name="Martin F.M."/>
            <person name="Harder C.B."/>
            <person name="Rigling D."/>
            <person name="Ford K.L."/>
            <person name="Foster G.D."/>
            <person name="Pangilinan J."/>
            <person name="Papanicolaou A."/>
            <person name="Barry K."/>
            <person name="LaButti K."/>
            <person name="Viragh M."/>
            <person name="Koriabine M."/>
            <person name="Yan M."/>
            <person name="Riley R."/>
            <person name="Champramary S."/>
            <person name="Plett K.L."/>
            <person name="Tsai I.J."/>
            <person name="Slot J."/>
            <person name="Sipos G."/>
            <person name="Plett J."/>
            <person name="Nagy L.G."/>
            <person name="Grigoriev I.V."/>
        </authorList>
    </citation>
    <scope>NUCLEOTIDE SEQUENCE</scope>
    <source>
        <strain evidence="1">ICMP 16352</strain>
    </source>
</reference>
<dbReference type="EMBL" id="JAUEPR010000001">
    <property type="protein sequence ID" value="KAK0490505.1"/>
    <property type="molecule type" value="Genomic_DNA"/>
</dbReference>
<comment type="caution">
    <text evidence="1">The sequence shown here is derived from an EMBL/GenBank/DDBJ whole genome shotgun (WGS) entry which is preliminary data.</text>
</comment>
<evidence type="ECO:0000313" key="2">
    <source>
        <dbReference type="Proteomes" id="UP001175227"/>
    </source>
</evidence>
<organism evidence="1 2">
    <name type="scientific">Armillaria novae-zelandiae</name>
    <dbReference type="NCBI Taxonomy" id="153914"/>
    <lineage>
        <taxon>Eukaryota</taxon>
        <taxon>Fungi</taxon>
        <taxon>Dikarya</taxon>
        <taxon>Basidiomycota</taxon>
        <taxon>Agaricomycotina</taxon>
        <taxon>Agaricomycetes</taxon>
        <taxon>Agaricomycetidae</taxon>
        <taxon>Agaricales</taxon>
        <taxon>Marasmiineae</taxon>
        <taxon>Physalacriaceae</taxon>
        <taxon>Armillaria</taxon>
    </lineage>
</organism>
<keyword evidence="2" id="KW-1185">Reference proteome</keyword>
<sequence length="94" mass="11089">MPPIRTRDRLFPSMHSVLRHADSFPSNLTVYYHIPLPSFVFRYEPYGHAYYDRNHPLMTSTHDGDIDWDDRVYFTVALPTEDEVALDEREPPHG</sequence>
<accession>A0AA39PUZ7</accession>